<evidence type="ECO:0008006" key="4">
    <source>
        <dbReference type="Google" id="ProtNLM"/>
    </source>
</evidence>
<keyword evidence="3" id="KW-1185">Reference proteome</keyword>
<dbReference type="EMBL" id="SJPO01000003">
    <property type="protein sequence ID" value="TWT77810.1"/>
    <property type="molecule type" value="Genomic_DNA"/>
</dbReference>
<feature type="region of interest" description="Disordered" evidence="1">
    <location>
        <begin position="130"/>
        <end position="151"/>
    </location>
</feature>
<accession>A0A5C5YSS3</accession>
<organism evidence="2 3">
    <name type="scientific">Posidoniimonas polymericola</name>
    <dbReference type="NCBI Taxonomy" id="2528002"/>
    <lineage>
        <taxon>Bacteria</taxon>
        <taxon>Pseudomonadati</taxon>
        <taxon>Planctomycetota</taxon>
        <taxon>Planctomycetia</taxon>
        <taxon>Pirellulales</taxon>
        <taxon>Lacipirellulaceae</taxon>
        <taxon>Posidoniimonas</taxon>
    </lineage>
</organism>
<comment type="caution">
    <text evidence="2">The sequence shown here is derived from an EMBL/GenBank/DDBJ whole genome shotgun (WGS) entry which is preliminary data.</text>
</comment>
<dbReference type="InterPro" id="IPR052715">
    <property type="entry name" value="RAYT_transposase"/>
</dbReference>
<feature type="compositionally biased region" description="Basic and acidic residues" evidence="1">
    <location>
        <begin position="130"/>
        <end position="144"/>
    </location>
</feature>
<name>A0A5C5YSS3_9BACT</name>
<evidence type="ECO:0000256" key="1">
    <source>
        <dbReference type="SAM" id="MobiDB-lite"/>
    </source>
</evidence>
<dbReference type="OrthoDB" id="274221at2"/>
<dbReference type="Gene3D" id="3.30.70.1290">
    <property type="entry name" value="Transposase IS200-like"/>
    <property type="match status" value="1"/>
</dbReference>
<dbReference type="Proteomes" id="UP000318478">
    <property type="component" value="Unassembled WGS sequence"/>
</dbReference>
<dbReference type="SUPFAM" id="SSF143422">
    <property type="entry name" value="Transposase IS200-like"/>
    <property type="match status" value="1"/>
</dbReference>
<dbReference type="RefSeq" id="WP_146585651.1">
    <property type="nucleotide sequence ID" value="NZ_SJPO01000003.1"/>
</dbReference>
<protein>
    <recommendedName>
        <fullName evidence="4">Transposase IS200 like protein</fullName>
    </recommendedName>
</protein>
<dbReference type="GO" id="GO:0006313">
    <property type="term" value="P:DNA transposition"/>
    <property type="evidence" value="ECO:0007669"/>
    <property type="project" value="InterPro"/>
</dbReference>
<evidence type="ECO:0000313" key="3">
    <source>
        <dbReference type="Proteomes" id="UP000318478"/>
    </source>
</evidence>
<dbReference type="PANTHER" id="PTHR36966">
    <property type="entry name" value="REP-ASSOCIATED TYROSINE TRANSPOSASE"/>
    <property type="match status" value="1"/>
</dbReference>
<evidence type="ECO:0000313" key="2">
    <source>
        <dbReference type="EMBL" id="TWT77810.1"/>
    </source>
</evidence>
<proteinExistence type="predicted"/>
<dbReference type="GO" id="GO:0043565">
    <property type="term" value="F:sequence-specific DNA binding"/>
    <property type="evidence" value="ECO:0007669"/>
    <property type="project" value="TreeGrafter"/>
</dbReference>
<sequence>MILGFHIIVSAYGFWLPNDPRGSWSEVVREFPLRQYGAATKVSVNRNVAAAKHDYQLRMAAKRSLRYPPVQFTGKQAVLIAQGFATAVRESGYRVHALAILPDHTHLVLGWQTKPAEQIAQHLKSKATRELTAADEHPLQDHRSPGGRVPSPWGRKQWIPFISSESHLRRAIRYVEQNPVKAGLRRQRWNLVVPYEP</sequence>
<reference evidence="2 3" key="1">
    <citation type="submission" date="2019-02" db="EMBL/GenBank/DDBJ databases">
        <title>Deep-cultivation of Planctomycetes and their phenomic and genomic characterization uncovers novel biology.</title>
        <authorList>
            <person name="Wiegand S."/>
            <person name="Jogler M."/>
            <person name="Boedeker C."/>
            <person name="Pinto D."/>
            <person name="Vollmers J."/>
            <person name="Rivas-Marin E."/>
            <person name="Kohn T."/>
            <person name="Peeters S.H."/>
            <person name="Heuer A."/>
            <person name="Rast P."/>
            <person name="Oberbeckmann S."/>
            <person name="Bunk B."/>
            <person name="Jeske O."/>
            <person name="Meyerdierks A."/>
            <person name="Storesund J.E."/>
            <person name="Kallscheuer N."/>
            <person name="Luecker S."/>
            <person name="Lage O.M."/>
            <person name="Pohl T."/>
            <person name="Merkel B.J."/>
            <person name="Hornburger P."/>
            <person name="Mueller R.-W."/>
            <person name="Bruemmer F."/>
            <person name="Labrenz M."/>
            <person name="Spormann A.M."/>
            <person name="Op Den Camp H."/>
            <person name="Overmann J."/>
            <person name="Amann R."/>
            <person name="Jetten M.S.M."/>
            <person name="Mascher T."/>
            <person name="Medema M.H."/>
            <person name="Devos D.P."/>
            <person name="Kaster A.-K."/>
            <person name="Ovreas L."/>
            <person name="Rohde M."/>
            <person name="Galperin M.Y."/>
            <person name="Jogler C."/>
        </authorList>
    </citation>
    <scope>NUCLEOTIDE SEQUENCE [LARGE SCALE GENOMIC DNA]</scope>
    <source>
        <strain evidence="2 3">Pla123a</strain>
    </source>
</reference>
<dbReference type="AlphaFoldDB" id="A0A5C5YSS3"/>
<dbReference type="PANTHER" id="PTHR36966:SF1">
    <property type="entry name" value="REP-ASSOCIATED TYROSINE TRANSPOSASE"/>
    <property type="match status" value="1"/>
</dbReference>
<gene>
    <name evidence="2" type="ORF">Pla123a_16060</name>
</gene>
<dbReference type="InterPro" id="IPR036515">
    <property type="entry name" value="Transposase_17_sf"/>
</dbReference>
<dbReference type="GO" id="GO:0004803">
    <property type="term" value="F:transposase activity"/>
    <property type="evidence" value="ECO:0007669"/>
    <property type="project" value="InterPro"/>
</dbReference>